<name>A0A0M7B358_9HYPH</name>
<dbReference type="GeneID" id="97673147"/>
<dbReference type="InterPro" id="IPR036111">
    <property type="entry name" value="Mal/L-sulfo/L-lacto_DH-like_sf"/>
</dbReference>
<dbReference type="Proteomes" id="UP000049983">
    <property type="component" value="Unassembled WGS sequence"/>
</dbReference>
<dbReference type="Gene3D" id="3.30.1370.60">
    <property type="entry name" value="Hypothetical oxidoreductase yiak, domain 2"/>
    <property type="match status" value="1"/>
</dbReference>
<accession>A0A0M7B358</accession>
<dbReference type="GO" id="GO:0016491">
    <property type="term" value="F:oxidoreductase activity"/>
    <property type="evidence" value="ECO:0007669"/>
    <property type="project" value="UniProtKB-KW"/>
</dbReference>
<dbReference type="AlphaFoldDB" id="A0A0M7B358"/>
<dbReference type="OrthoDB" id="9811519at2"/>
<evidence type="ECO:0000313" key="3">
    <source>
        <dbReference type="EMBL" id="CTQ78905.1"/>
    </source>
</evidence>
<dbReference type="EC" id="1.1.1.-" evidence="3"/>
<comment type="similarity">
    <text evidence="1">Belongs to the LDH2/MDH2 oxidoreductase family.</text>
</comment>
<dbReference type="Pfam" id="PF02615">
    <property type="entry name" value="Ldh_2"/>
    <property type="match status" value="1"/>
</dbReference>
<gene>
    <name evidence="3" type="primary">yjmC_2</name>
    <name evidence="3" type="ORF">LA5096_05912</name>
</gene>
<dbReference type="PANTHER" id="PTHR11091:SF0">
    <property type="entry name" value="MALATE DEHYDROGENASE"/>
    <property type="match status" value="1"/>
</dbReference>
<dbReference type="InterPro" id="IPR043144">
    <property type="entry name" value="Mal/L-sulf/L-lact_DH-like_ah"/>
</dbReference>
<dbReference type="STRING" id="311410.LA5095_05558"/>
<evidence type="ECO:0000313" key="4">
    <source>
        <dbReference type="Proteomes" id="UP000049983"/>
    </source>
</evidence>
<dbReference type="PANTHER" id="PTHR11091">
    <property type="entry name" value="OXIDOREDUCTASE-RELATED"/>
    <property type="match status" value="1"/>
</dbReference>
<keyword evidence="2 3" id="KW-0560">Oxidoreductase</keyword>
<protein>
    <submittedName>
        <fullName evidence="3">Putative oxidoreductase YjmC</fullName>
        <ecNumber evidence="3">1.1.1.-</ecNumber>
    </submittedName>
</protein>
<dbReference type="SUPFAM" id="SSF89733">
    <property type="entry name" value="L-sulfolactate dehydrogenase-like"/>
    <property type="match status" value="1"/>
</dbReference>
<dbReference type="EMBL" id="CXWC01000016">
    <property type="protein sequence ID" value="CTQ78905.1"/>
    <property type="molecule type" value="Genomic_DNA"/>
</dbReference>
<keyword evidence="4" id="KW-1185">Reference proteome</keyword>
<dbReference type="Gene3D" id="1.10.1530.10">
    <property type="match status" value="1"/>
</dbReference>
<reference evidence="4" key="1">
    <citation type="submission" date="2015-07" db="EMBL/GenBank/DDBJ databases">
        <authorList>
            <person name="Rodrigo-Torres Lidia"/>
            <person name="Arahal R.David."/>
        </authorList>
    </citation>
    <scope>NUCLEOTIDE SEQUENCE [LARGE SCALE GENOMIC DNA]</scope>
    <source>
        <strain evidence="4">CECT 5096</strain>
    </source>
</reference>
<proteinExistence type="inferred from homology"/>
<evidence type="ECO:0000256" key="2">
    <source>
        <dbReference type="ARBA" id="ARBA00023002"/>
    </source>
</evidence>
<dbReference type="InterPro" id="IPR003767">
    <property type="entry name" value="Malate/L-lactate_DH-like"/>
</dbReference>
<dbReference type="RefSeq" id="WP_055121037.1">
    <property type="nucleotide sequence ID" value="NZ_CXWA01000012.1"/>
</dbReference>
<sequence length="356" mass="37674">MTETRVTKKNLERFICRVLSTNGLPEDDACTIAELMVTADLIGQDGHGVFRLAQYVKRLKAGGINPKPVFALAEEFPASAVLDGDNGMGHLVMNHATDIAVAKARQTGVAWVGSRNSNHAGPASLYAMKALCEDMIGLYVAVGSANHMPPWGGTDMLLSTNPIAVAIPAAERPPIVLDMATTVAAYGKVKTAAQRGEMMPEGWMIDRQGNPLLDPTKSAEGFLLPIGGPKGYGLSLVFGILAGVLNGAAFGRDVVDFNADSQSKTNTGQFILMLNIAAFTDPAAFRSSIDDVWDEMKSSQRLPGIAEIRLPGERLDATLKDRSVNGIPLPAALLAVLDDLADANGVARLERQAAPA</sequence>
<dbReference type="InterPro" id="IPR043143">
    <property type="entry name" value="Mal/L-sulf/L-lact_DH-like_NADP"/>
</dbReference>
<evidence type="ECO:0000256" key="1">
    <source>
        <dbReference type="ARBA" id="ARBA00006056"/>
    </source>
</evidence>
<organism evidence="3 4">
    <name type="scientific">Roseibium album</name>
    <dbReference type="NCBI Taxonomy" id="311410"/>
    <lineage>
        <taxon>Bacteria</taxon>
        <taxon>Pseudomonadati</taxon>
        <taxon>Pseudomonadota</taxon>
        <taxon>Alphaproteobacteria</taxon>
        <taxon>Hyphomicrobiales</taxon>
        <taxon>Stappiaceae</taxon>
        <taxon>Roseibium</taxon>
    </lineage>
</organism>